<dbReference type="EMBL" id="CAUYUJ010017504">
    <property type="protein sequence ID" value="CAK0875363.1"/>
    <property type="molecule type" value="Genomic_DNA"/>
</dbReference>
<sequence>MNMIMFRCRSPAEAPLGAALHHQNIRRICWRDHDDVDGGSGGPFACAAHPAATDGALRRSARACGLVGSGGVGSDRVHQEEEEEKEEEEEEEEEEMAGGARGPVAWSICGPALRHAGSGNGQVAAVACPRRLCQ</sequence>
<reference evidence="2" key="1">
    <citation type="submission" date="2023-10" db="EMBL/GenBank/DDBJ databases">
        <authorList>
            <person name="Chen Y."/>
            <person name="Shah S."/>
            <person name="Dougan E. K."/>
            <person name="Thang M."/>
            <person name="Chan C."/>
        </authorList>
    </citation>
    <scope>NUCLEOTIDE SEQUENCE [LARGE SCALE GENOMIC DNA]</scope>
</reference>
<accession>A0ABN9VPM8</accession>
<evidence type="ECO:0000256" key="1">
    <source>
        <dbReference type="SAM" id="MobiDB-lite"/>
    </source>
</evidence>
<feature type="compositionally biased region" description="Acidic residues" evidence="1">
    <location>
        <begin position="80"/>
        <end position="96"/>
    </location>
</feature>
<dbReference type="Proteomes" id="UP001189429">
    <property type="component" value="Unassembled WGS sequence"/>
</dbReference>
<gene>
    <name evidence="2" type="ORF">PCOR1329_LOCUS60047</name>
</gene>
<organism evidence="2 3">
    <name type="scientific">Prorocentrum cordatum</name>
    <dbReference type="NCBI Taxonomy" id="2364126"/>
    <lineage>
        <taxon>Eukaryota</taxon>
        <taxon>Sar</taxon>
        <taxon>Alveolata</taxon>
        <taxon>Dinophyceae</taxon>
        <taxon>Prorocentrales</taxon>
        <taxon>Prorocentraceae</taxon>
        <taxon>Prorocentrum</taxon>
    </lineage>
</organism>
<proteinExistence type="predicted"/>
<comment type="caution">
    <text evidence="2">The sequence shown here is derived from an EMBL/GenBank/DDBJ whole genome shotgun (WGS) entry which is preliminary data.</text>
</comment>
<evidence type="ECO:0000313" key="3">
    <source>
        <dbReference type="Proteomes" id="UP001189429"/>
    </source>
</evidence>
<keyword evidence="3" id="KW-1185">Reference proteome</keyword>
<evidence type="ECO:0000313" key="2">
    <source>
        <dbReference type="EMBL" id="CAK0875363.1"/>
    </source>
</evidence>
<evidence type="ECO:0008006" key="4">
    <source>
        <dbReference type="Google" id="ProtNLM"/>
    </source>
</evidence>
<protein>
    <recommendedName>
        <fullName evidence="4">Subtilisin</fullName>
    </recommendedName>
</protein>
<name>A0ABN9VPM8_9DINO</name>
<feature type="region of interest" description="Disordered" evidence="1">
    <location>
        <begin position="68"/>
        <end position="103"/>
    </location>
</feature>